<name>A0A6J4RI82_9ACTN</name>
<feature type="non-terminal residue" evidence="2">
    <location>
        <position position="491"/>
    </location>
</feature>
<reference evidence="2" key="1">
    <citation type="submission" date="2020-02" db="EMBL/GenBank/DDBJ databases">
        <authorList>
            <person name="Meier V. D."/>
        </authorList>
    </citation>
    <scope>NUCLEOTIDE SEQUENCE</scope>
    <source>
        <strain evidence="2">AVDCRST_MAG30</strain>
    </source>
</reference>
<feature type="compositionally biased region" description="Basic residues" evidence="1">
    <location>
        <begin position="193"/>
        <end position="203"/>
    </location>
</feature>
<feature type="compositionally biased region" description="Basic and acidic residues" evidence="1">
    <location>
        <begin position="113"/>
        <end position="122"/>
    </location>
</feature>
<feature type="compositionally biased region" description="Basic and acidic residues" evidence="1">
    <location>
        <begin position="8"/>
        <end position="25"/>
    </location>
</feature>
<feature type="non-terminal residue" evidence="2">
    <location>
        <position position="1"/>
    </location>
</feature>
<feature type="compositionally biased region" description="Basic residues" evidence="1">
    <location>
        <begin position="68"/>
        <end position="88"/>
    </location>
</feature>
<dbReference type="EMBL" id="CADCVS010000064">
    <property type="protein sequence ID" value="CAA9474199.1"/>
    <property type="molecule type" value="Genomic_DNA"/>
</dbReference>
<evidence type="ECO:0000313" key="2">
    <source>
        <dbReference type="EMBL" id="CAA9474199.1"/>
    </source>
</evidence>
<feature type="compositionally biased region" description="Basic residues" evidence="1">
    <location>
        <begin position="139"/>
        <end position="159"/>
    </location>
</feature>
<feature type="compositionally biased region" description="Basic and acidic residues" evidence="1">
    <location>
        <begin position="169"/>
        <end position="192"/>
    </location>
</feature>
<organism evidence="2">
    <name type="scientific">uncultured Solirubrobacteraceae bacterium</name>
    <dbReference type="NCBI Taxonomy" id="1162706"/>
    <lineage>
        <taxon>Bacteria</taxon>
        <taxon>Bacillati</taxon>
        <taxon>Actinomycetota</taxon>
        <taxon>Thermoleophilia</taxon>
        <taxon>Solirubrobacterales</taxon>
        <taxon>Solirubrobacteraceae</taxon>
        <taxon>environmental samples</taxon>
    </lineage>
</organism>
<feature type="compositionally biased region" description="Basic and acidic residues" evidence="1">
    <location>
        <begin position="204"/>
        <end position="231"/>
    </location>
</feature>
<gene>
    <name evidence="2" type="ORF">AVDCRST_MAG30-332</name>
</gene>
<dbReference type="AlphaFoldDB" id="A0A6J4RI82"/>
<feature type="compositionally biased region" description="Basic residues" evidence="1">
    <location>
        <begin position="406"/>
        <end position="415"/>
    </location>
</feature>
<feature type="compositionally biased region" description="Basic residues" evidence="1">
    <location>
        <begin position="341"/>
        <end position="361"/>
    </location>
</feature>
<protein>
    <submittedName>
        <fullName evidence="2">Uncharacterized MFS-type transporter</fullName>
    </submittedName>
</protein>
<feature type="compositionally biased region" description="Low complexity" evidence="1">
    <location>
        <begin position="480"/>
        <end position="491"/>
    </location>
</feature>
<feature type="compositionally biased region" description="Low complexity" evidence="1">
    <location>
        <begin position="36"/>
        <end position="45"/>
    </location>
</feature>
<feature type="compositionally biased region" description="Basic and acidic residues" evidence="1">
    <location>
        <begin position="95"/>
        <end position="106"/>
    </location>
</feature>
<sequence>DSSLHRSLPLDRPLRPLRGDADDRPRRHHRERRAPLDPGRPGLLDLEPRVGGQRVSDRVRRPAPARGPARRPRRPPPRVPRRPRRLQRRLAALRARPDPGDADRRPLPAGRRRRDDLRGDPGDDRDDVPRAAGAGEGHRRLRVRRLGRRRGGPARRRRAHPVDQLALDLLREPPDRHRDGRLRAAADRARRGDRLHRRLGRPGRRADHERADARRLHDRGAGRRARLDGRAHAAPRRALARSACGLRGPRGDRREPAHAAADLPLAQRRGSERRPDPRRGGDVRHVLPRRALPPARPRLRRAADRPRVPAGHRDHGHALRALHRPPGHALRRAPAGAGRPRAVRGRPRAVHPGARRRRLRGARPPGDGPARHRRRALLPGPDDARDVRRDAERRGARLRADQHGGPGRRRARPRGAGHAVGVADRGPGAGGGEPGPGTGRRLPPGVLDRRGARGRGHRRRRDGAAAGRARGQGPGGGAGAARARAGLRAGL</sequence>
<feature type="compositionally biased region" description="Basic residues" evidence="1">
    <location>
        <begin position="318"/>
        <end position="331"/>
    </location>
</feature>
<evidence type="ECO:0000256" key="1">
    <source>
        <dbReference type="SAM" id="MobiDB-lite"/>
    </source>
</evidence>
<feature type="compositionally biased region" description="Basic and acidic residues" evidence="1">
    <location>
        <begin position="301"/>
        <end position="317"/>
    </location>
</feature>
<feature type="compositionally biased region" description="Basic and acidic residues" evidence="1">
    <location>
        <begin position="269"/>
        <end position="285"/>
    </location>
</feature>
<feature type="compositionally biased region" description="Gly residues" evidence="1">
    <location>
        <begin position="470"/>
        <end position="479"/>
    </location>
</feature>
<feature type="compositionally biased region" description="Low complexity" evidence="1">
    <location>
        <begin position="416"/>
        <end position="426"/>
    </location>
</feature>
<accession>A0A6J4RI82</accession>
<proteinExistence type="predicted"/>
<feature type="compositionally biased region" description="Gly residues" evidence="1">
    <location>
        <begin position="427"/>
        <end position="438"/>
    </location>
</feature>
<feature type="region of interest" description="Disordered" evidence="1">
    <location>
        <begin position="1"/>
        <end position="491"/>
    </location>
</feature>
<feature type="compositionally biased region" description="Basic and acidic residues" evidence="1">
    <location>
        <begin position="382"/>
        <end position="402"/>
    </location>
</feature>
<feature type="compositionally biased region" description="Basic residues" evidence="1">
    <location>
        <begin position="452"/>
        <end position="461"/>
    </location>
</feature>